<dbReference type="Proteomes" id="UP001596226">
    <property type="component" value="Unassembled WGS sequence"/>
</dbReference>
<dbReference type="EMBL" id="JBHSQS010000021">
    <property type="protein sequence ID" value="MFC5926843.1"/>
    <property type="molecule type" value="Genomic_DNA"/>
</dbReference>
<accession>A0ABW1HC18</accession>
<dbReference type="Gene3D" id="1.10.1740.10">
    <property type="match status" value="1"/>
</dbReference>
<comment type="caution">
    <text evidence="1">The sequence shown here is derived from an EMBL/GenBank/DDBJ whole genome shotgun (WGS) entry which is preliminary data.</text>
</comment>
<dbReference type="SUPFAM" id="SSF88946">
    <property type="entry name" value="Sigma2 domain of RNA polymerase sigma factors"/>
    <property type="match status" value="1"/>
</dbReference>
<organism evidence="1 2">
    <name type="scientific">Micromonospora vulcania</name>
    <dbReference type="NCBI Taxonomy" id="1441873"/>
    <lineage>
        <taxon>Bacteria</taxon>
        <taxon>Bacillati</taxon>
        <taxon>Actinomycetota</taxon>
        <taxon>Actinomycetes</taxon>
        <taxon>Micromonosporales</taxon>
        <taxon>Micromonosporaceae</taxon>
        <taxon>Micromonospora</taxon>
    </lineage>
</organism>
<dbReference type="InterPro" id="IPR013325">
    <property type="entry name" value="RNA_pol_sigma_r2"/>
</dbReference>
<sequence length="61" mass="7166">MATGITRFEGRSSFRTWLHRLTANRARSTYRTLRRRWRLEACFGVGPASYVERTFRQGPAC</sequence>
<keyword evidence="2" id="KW-1185">Reference proteome</keyword>
<name>A0ABW1HC18_9ACTN</name>
<evidence type="ECO:0008006" key="3">
    <source>
        <dbReference type="Google" id="ProtNLM"/>
    </source>
</evidence>
<protein>
    <recommendedName>
        <fullName evidence="3">Transposase DDE domain-containing protein</fullName>
    </recommendedName>
</protein>
<gene>
    <name evidence="1" type="ORF">ACFQGL_26230</name>
</gene>
<proteinExistence type="predicted"/>
<dbReference type="RefSeq" id="WP_377515126.1">
    <property type="nucleotide sequence ID" value="NZ_JBHSQS010000021.1"/>
</dbReference>
<reference evidence="2" key="1">
    <citation type="journal article" date="2019" name="Int. J. Syst. Evol. Microbiol.">
        <title>The Global Catalogue of Microorganisms (GCM) 10K type strain sequencing project: providing services to taxonomists for standard genome sequencing and annotation.</title>
        <authorList>
            <consortium name="The Broad Institute Genomics Platform"/>
            <consortium name="The Broad Institute Genome Sequencing Center for Infectious Disease"/>
            <person name="Wu L."/>
            <person name="Ma J."/>
        </authorList>
    </citation>
    <scope>NUCLEOTIDE SEQUENCE [LARGE SCALE GENOMIC DNA]</scope>
    <source>
        <strain evidence="2">CGMCC 4.7144</strain>
    </source>
</reference>
<evidence type="ECO:0000313" key="2">
    <source>
        <dbReference type="Proteomes" id="UP001596226"/>
    </source>
</evidence>
<evidence type="ECO:0000313" key="1">
    <source>
        <dbReference type="EMBL" id="MFC5926843.1"/>
    </source>
</evidence>